<gene>
    <name evidence="2" type="ORF">DRE_06652</name>
</gene>
<dbReference type="EMBL" id="KI966439">
    <property type="protein sequence ID" value="EWC44571.1"/>
    <property type="molecule type" value="Genomic_DNA"/>
</dbReference>
<sequence length="269" mass="29300">MVQRKRTAGPASQRSTRSQKLPENEHDVQNTHAHAAKVDPQLEEAQSMPRKRARTRKSDGAVDPSADGDLKDELMIDSEYTDHAAGADDKPQKSDAPEAAESGESQPHLAPQTHSLDQANEAIMRDESPTTEMSRGLEGVDIKTPKKQDSMPNTPKSTRSTRPRGKAPAVDANITDEPSSIVTEEPTRRSGRVRKANPIYNEDKYLDAAEKQREIPLPKPKSKPKAPGTAAKTGVWSAHHLLTSKKSKIINAEANACSNSYPRSSSGCN</sequence>
<dbReference type="HOGENOM" id="CLU_1034481_0_0_1"/>
<keyword evidence="3" id="KW-1185">Reference proteome</keyword>
<proteinExistence type="predicted"/>
<protein>
    <submittedName>
        <fullName evidence="2">Uncharacterized protein</fullName>
    </submittedName>
</protein>
<accession>W7HKQ8</accession>
<feature type="compositionally biased region" description="Basic and acidic residues" evidence="1">
    <location>
        <begin position="138"/>
        <end position="149"/>
    </location>
</feature>
<feature type="region of interest" description="Disordered" evidence="1">
    <location>
        <begin position="212"/>
        <end position="234"/>
    </location>
</feature>
<dbReference type="Proteomes" id="UP000024837">
    <property type="component" value="Unassembled WGS sequence"/>
</dbReference>
<feature type="compositionally biased region" description="Polar residues" evidence="1">
    <location>
        <begin position="10"/>
        <end position="19"/>
    </location>
</feature>
<organism evidence="2 3">
    <name type="scientific">Drechslerella stenobrocha 248</name>
    <dbReference type="NCBI Taxonomy" id="1043628"/>
    <lineage>
        <taxon>Eukaryota</taxon>
        <taxon>Fungi</taxon>
        <taxon>Dikarya</taxon>
        <taxon>Ascomycota</taxon>
        <taxon>Pezizomycotina</taxon>
        <taxon>Orbiliomycetes</taxon>
        <taxon>Orbiliales</taxon>
        <taxon>Orbiliaceae</taxon>
        <taxon>Drechslerella</taxon>
    </lineage>
</organism>
<dbReference type="AlphaFoldDB" id="W7HKQ8"/>
<evidence type="ECO:0000256" key="1">
    <source>
        <dbReference type="SAM" id="MobiDB-lite"/>
    </source>
</evidence>
<evidence type="ECO:0000313" key="3">
    <source>
        <dbReference type="Proteomes" id="UP000024837"/>
    </source>
</evidence>
<feature type="compositionally biased region" description="Basic and acidic residues" evidence="1">
    <location>
        <begin position="20"/>
        <end position="29"/>
    </location>
</feature>
<feature type="compositionally biased region" description="Basic and acidic residues" evidence="1">
    <location>
        <begin position="68"/>
        <end position="96"/>
    </location>
</feature>
<name>W7HKQ8_9PEZI</name>
<feature type="region of interest" description="Disordered" evidence="1">
    <location>
        <begin position="1"/>
        <end position="199"/>
    </location>
</feature>
<reference evidence="2 3" key="1">
    <citation type="submission" date="2013-05" db="EMBL/GenBank/DDBJ databases">
        <title>Drechslerella stenobrocha genome reveals carnivorous origination and mechanical trapping mechanism of predatory fungi.</title>
        <authorList>
            <person name="Liu X."/>
            <person name="Zhang W."/>
            <person name="Liu K."/>
        </authorList>
    </citation>
    <scope>NUCLEOTIDE SEQUENCE [LARGE SCALE GENOMIC DNA]</scope>
    <source>
        <strain evidence="2 3">248</strain>
    </source>
</reference>
<evidence type="ECO:0000313" key="2">
    <source>
        <dbReference type="EMBL" id="EWC44571.1"/>
    </source>
</evidence>